<dbReference type="PROSITE" id="PS50878">
    <property type="entry name" value="RT_POL"/>
    <property type="match status" value="1"/>
</dbReference>
<dbReference type="NCBIfam" id="TIGR04416">
    <property type="entry name" value="group_II_RT_mat"/>
    <property type="match status" value="1"/>
</dbReference>
<proteinExistence type="predicted"/>
<keyword evidence="2" id="KW-0695">RNA-directed DNA polymerase</keyword>
<dbReference type="InterPro" id="IPR051083">
    <property type="entry name" value="GrpII_Intron_Splice-Mob/Def"/>
</dbReference>
<organism evidence="2 3">
    <name type="scientific">Anaerobacterium chartisolvens</name>
    <dbReference type="NCBI Taxonomy" id="1297424"/>
    <lineage>
        <taxon>Bacteria</taxon>
        <taxon>Bacillati</taxon>
        <taxon>Bacillota</taxon>
        <taxon>Clostridia</taxon>
        <taxon>Eubacteriales</taxon>
        <taxon>Oscillospiraceae</taxon>
        <taxon>Anaerobacterium</taxon>
    </lineage>
</organism>
<accession>A0A369BCP3</accession>
<dbReference type="Pfam" id="PF00078">
    <property type="entry name" value="RVT_1"/>
    <property type="match status" value="1"/>
</dbReference>
<dbReference type="InterPro" id="IPR000477">
    <property type="entry name" value="RT_dom"/>
</dbReference>
<dbReference type="EMBL" id="QPJT01000005">
    <property type="protein sequence ID" value="RCX18368.1"/>
    <property type="molecule type" value="Genomic_DNA"/>
</dbReference>
<keyword evidence="2" id="KW-0808">Transferase</keyword>
<dbReference type="SUPFAM" id="SSF56672">
    <property type="entry name" value="DNA/RNA polymerases"/>
    <property type="match status" value="1"/>
</dbReference>
<dbReference type="CDD" id="cd01651">
    <property type="entry name" value="RT_G2_intron"/>
    <property type="match status" value="1"/>
</dbReference>
<dbReference type="Proteomes" id="UP000253034">
    <property type="component" value="Unassembled WGS sequence"/>
</dbReference>
<dbReference type="InterPro" id="IPR043502">
    <property type="entry name" value="DNA/RNA_pol_sf"/>
</dbReference>
<dbReference type="GO" id="GO:0003964">
    <property type="term" value="F:RNA-directed DNA polymerase activity"/>
    <property type="evidence" value="ECO:0007669"/>
    <property type="project" value="UniProtKB-KW"/>
</dbReference>
<dbReference type="AlphaFoldDB" id="A0A369BCP3"/>
<comment type="caution">
    <text evidence="2">The sequence shown here is derived from an EMBL/GenBank/DDBJ whole genome shotgun (WGS) entry which is preliminary data.</text>
</comment>
<feature type="domain" description="Reverse transcriptase" evidence="1">
    <location>
        <begin position="73"/>
        <end position="299"/>
    </location>
</feature>
<dbReference type="PANTHER" id="PTHR34047:SF8">
    <property type="entry name" value="PROTEIN YKFC"/>
    <property type="match status" value="1"/>
</dbReference>
<dbReference type="InterPro" id="IPR030931">
    <property type="entry name" value="Group_II_RT_mat"/>
</dbReference>
<sequence length="444" mass="51807">MISCIIHWFVYIHYCPIRYGFPASCTRLLERILDKDNMNRAYKRVKANKGKPGIDGMTVDELRPFLEKNGDRIKKAIMEGTYIPKPVRRVEIPKPDGGIRLLGIPTVLDRVIQQAIAQALTPIYEREFSEFSYGFRPKRNAHQAIRKCKEYIEAGYTWAVDIDLAKYFDTVNHDKLMRLLSQTIKDSRVLSLIRKYLQSGVMINGVVINTEEGTPQGGNISPLLSNIMLNELDRELTKRGLRFCRYADDANIYVKSKKAADRVMASITRFIEEELKLRVNKDKSAVDRPWKLKFLGFSFYYKKGGIGIRVHPKPVNKFKMKLKEATGRSRVKSLQEWTLKLNQIITGWVNYFRIADMAGLAKKLDEWLRRRIRMCFWKRWKKIKTKHDNLVKLGIDNYKAWEFANTRKGYWRVSNSPILAASLTNEKLRKQGFPTVTERYTKVH</sequence>
<evidence type="ECO:0000259" key="1">
    <source>
        <dbReference type="PROSITE" id="PS50878"/>
    </source>
</evidence>
<dbReference type="Pfam" id="PF08388">
    <property type="entry name" value="GIIM"/>
    <property type="match status" value="1"/>
</dbReference>
<evidence type="ECO:0000313" key="3">
    <source>
        <dbReference type="Proteomes" id="UP000253034"/>
    </source>
</evidence>
<dbReference type="InterPro" id="IPR013597">
    <property type="entry name" value="Mat_intron_G2"/>
</dbReference>
<dbReference type="PANTHER" id="PTHR34047">
    <property type="entry name" value="NUCLEAR INTRON MATURASE 1, MITOCHONDRIAL-RELATED"/>
    <property type="match status" value="1"/>
</dbReference>
<keyword evidence="2" id="KW-0548">Nucleotidyltransferase</keyword>
<evidence type="ECO:0000313" key="2">
    <source>
        <dbReference type="EMBL" id="RCX18368.1"/>
    </source>
</evidence>
<reference evidence="2 3" key="1">
    <citation type="submission" date="2018-07" db="EMBL/GenBank/DDBJ databases">
        <title>Genomic Encyclopedia of Type Strains, Phase IV (KMG-IV): sequencing the most valuable type-strain genomes for metagenomic binning, comparative biology and taxonomic classification.</title>
        <authorList>
            <person name="Goeker M."/>
        </authorList>
    </citation>
    <scope>NUCLEOTIDE SEQUENCE [LARGE SCALE GENOMIC DNA]</scope>
    <source>
        <strain evidence="2 3">DSM 27016</strain>
    </source>
</reference>
<protein>
    <submittedName>
        <fullName evidence="2">Group II intron reverse transcriptase/maturase</fullName>
    </submittedName>
</protein>
<name>A0A369BCP3_9FIRM</name>
<dbReference type="OrthoDB" id="9788687at2"/>
<keyword evidence="3" id="KW-1185">Reference proteome</keyword>
<gene>
    <name evidence="2" type="ORF">DFR58_105132</name>
</gene>